<dbReference type="EMBL" id="BHXQ01000004">
    <property type="protein sequence ID" value="GCC52065.1"/>
    <property type="molecule type" value="Genomic_DNA"/>
</dbReference>
<dbReference type="Proteomes" id="UP000288227">
    <property type="component" value="Unassembled WGS sequence"/>
</dbReference>
<proteinExistence type="predicted"/>
<comment type="caution">
    <text evidence="1">The sequence shown here is derived from an EMBL/GenBank/DDBJ whole genome shotgun (WGS) entry which is preliminary data.</text>
</comment>
<name>A0A401UB05_9BACT</name>
<evidence type="ECO:0000313" key="2">
    <source>
        <dbReference type="Proteomes" id="UP000288227"/>
    </source>
</evidence>
<protein>
    <submittedName>
        <fullName evidence="1">Uncharacterized protein</fullName>
    </submittedName>
</protein>
<evidence type="ECO:0000313" key="1">
    <source>
        <dbReference type="EMBL" id="GCC52065.1"/>
    </source>
</evidence>
<sequence>MGGCKDDDTVPAEATLEASSDQLVNGIYRGVVGATDNKGKLTIHLEGIVPAGIKSLEIIRNYNNDAGPQTSVEGIYEGLVNKKEIDLDFVYTVQRFDIEAETELKAVVIDNRDREVILNLAQVEAFWPLDLTSNVTLDSDTEEGIQNYAYYMTVLNAGNELDGKPKIDPQATNVVSLELDGIYNKVHLIYDYDIALKGVGLGAAPVGSYLCSPFQASTSNPDLVTEFTVKNQTVLKIITYSSLTDAEKAQLENIGVNDVALLMGLYDNYQPSATTERVTFNGAQGDEAFVLFKTNQGKIGLIKDYEITEGSEASIKFDFWIML</sequence>
<accession>A0A401UB05</accession>
<organism evidence="1 2">
    <name type="scientific">Chryseotalea sanaruensis</name>
    <dbReference type="NCBI Taxonomy" id="2482724"/>
    <lineage>
        <taxon>Bacteria</taxon>
        <taxon>Pseudomonadati</taxon>
        <taxon>Bacteroidota</taxon>
        <taxon>Cytophagia</taxon>
        <taxon>Cytophagales</taxon>
        <taxon>Chryseotaleaceae</taxon>
        <taxon>Chryseotalea</taxon>
    </lineage>
</organism>
<gene>
    <name evidence="1" type="ORF">SanaruYs_22970</name>
</gene>
<reference evidence="1 2" key="1">
    <citation type="submission" date="2018-11" db="EMBL/GenBank/DDBJ databases">
        <title>Chryseotalea sanarue gen. nov., sp., nov., a member of the family Cytophagaceae, isolated from a brackish lake in Hamamatsu Japan.</title>
        <authorList>
            <person name="Maejima Y."/>
            <person name="Iino T."/>
            <person name="Muraguchi Y."/>
            <person name="Fukuda K."/>
            <person name="Ohkuma M."/>
            <person name="Moriuchi R."/>
            <person name="Dohra H."/>
            <person name="Kimbara K."/>
            <person name="Shintani M."/>
        </authorList>
    </citation>
    <scope>NUCLEOTIDE SEQUENCE [LARGE SCALE GENOMIC DNA]</scope>
    <source>
        <strain evidence="1 2">Ys</strain>
    </source>
</reference>
<keyword evidence="2" id="KW-1185">Reference proteome</keyword>
<dbReference type="AlphaFoldDB" id="A0A401UB05"/>